<dbReference type="AlphaFoldDB" id="A0ABD6D8T7"/>
<keyword evidence="3" id="KW-1185">Reference proteome</keyword>
<name>A0ABD6D8T7_9EURY</name>
<evidence type="ECO:0000256" key="1">
    <source>
        <dbReference type="SAM" id="Phobius"/>
    </source>
</evidence>
<keyword evidence="1" id="KW-0812">Transmembrane</keyword>
<organism evidence="2 3">
    <name type="scientific">Halohasta litorea</name>
    <dbReference type="NCBI Taxonomy" id="869891"/>
    <lineage>
        <taxon>Archaea</taxon>
        <taxon>Methanobacteriati</taxon>
        <taxon>Methanobacteriota</taxon>
        <taxon>Stenosarchaea group</taxon>
        <taxon>Halobacteria</taxon>
        <taxon>Halobacteriales</taxon>
        <taxon>Haloferacaceae</taxon>
        <taxon>Halohasta</taxon>
    </lineage>
</organism>
<feature type="transmembrane region" description="Helical" evidence="1">
    <location>
        <begin position="138"/>
        <end position="165"/>
    </location>
</feature>
<comment type="caution">
    <text evidence="2">The sequence shown here is derived from an EMBL/GenBank/DDBJ whole genome shotgun (WGS) entry which is preliminary data.</text>
</comment>
<proteinExistence type="predicted"/>
<accession>A0ABD6D8T7</accession>
<feature type="transmembrane region" description="Helical" evidence="1">
    <location>
        <begin position="235"/>
        <end position="253"/>
    </location>
</feature>
<keyword evidence="1" id="KW-1133">Transmembrane helix</keyword>
<reference evidence="2 3" key="1">
    <citation type="journal article" date="2019" name="Int. J. Syst. Evol. Microbiol.">
        <title>The Global Catalogue of Microorganisms (GCM) 10K type strain sequencing project: providing services to taxonomists for standard genome sequencing and annotation.</title>
        <authorList>
            <consortium name="The Broad Institute Genomics Platform"/>
            <consortium name="The Broad Institute Genome Sequencing Center for Infectious Disease"/>
            <person name="Wu L."/>
            <person name="Ma J."/>
        </authorList>
    </citation>
    <scope>NUCLEOTIDE SEQUENCE [LARGE SCALE GENOMIC DNA]</scope>
    <source>
        <strain evidence="2 3">CGMCC 1.10593</strain>
    </source>
</reference>
<dbReference type="EMBL" id="JBHUDM010000003">
    <property type="protein sequence ID" value="MFD1642512.1"/>
    <property type="molecule type" value="Genomic_DNA"/>
</dbReference>
<evidence type="ECO:0000313" key="3">
    <source>
        <dbReference type="Proteomes" id="UP001597052"/>
    </source>
</evidence>
<feature type="transmembrane region" description="Helical" evidence="1">
    <location>
        <begin position="206"/>
        <end position="223"/>
    </location>
</feature>
<protein>
    <submittedName>
        <fullName evidence="2">Uncharacterized protein</fullName>
    </submittedName>
</protein>
<feature type="transmembrane region" description="Helical" evidence="1">
    <location>
        <begin position="57"/>
        <end position="77"/>
    </location>
</feature>
<dbReference type="Proteomes" id="UP001597052">
    <property type="component" value="Unassembled WGS sequence"/>
</dbReference>
<dbReference type="RefSeq" id="WP_256395911.1">
    <property type="nucleotide sequence ID" value="NZ_JANHDJ010000003.1"/>
</dbReference>
<evidence type="ECO:0000313" key="2">
    <source>
        <dbReference type="EMBL" id="MFD1642512.1"/>
    </source>
</evidence>
<sequence>MSLRNASALFHRSTHAVAGEFVRLTAILGGLYLWHRLGRAVTSTVAPLGSSTPFGGSLLFSFLLGGVTVGGVLLFTVAYADSRNISLGLGLPSRRDRWLVGVAGLIPLAGVALTKLVGTLTGVQYNALLQYSVAADASLLPVLQLTGISLVLGVPLYVAVCQILIQGGLGRIVDADRAIVLTTLAAGFVLLSNTGGLTTVPDRGKILGLLVFTLLLGVGPYFVDHFGSDRRPAVAYGPALLFVAFVVVSGLAAVDSLSGSLFTATHLAVLGVAAYSSDRTGSVLPPAVAYTTLELANTGIIYFFEAGMQSW</sequence>
<feature type="transmembrane region" description="Helical" evidence="1">
    <location>
        <begin position="287"/>
        <end position="304"/>
    </location>
</feature>
<feature type="transmembrane region" description="Helical" evidence="1">
    <location>
        <begin position="177"/>
        <end position="200"/>
    </location>
</feature>
<gene>
    <name evidence="2" type="ORF">ACFSBW_11565</name>
</gene>
<feature type="transmembrane region" description="Helical" evidence="1">
    <location>
        <begin position="98"/>
        <end position="118"/>
    </location>
</feature>
<feature type="transmembrane region" description="Helical" evidence="1">
    <location>
        <begin position="21"/>
        <end position="37"/>
    </location>
</feature>
<keyword evidence="1" id="KW-0472">Membrane</keyword>